<dbReference type="InterPro" id="IPR046804">
    <property type="entry name" value="DNA-PKcs_N"/>
</dbReference>
<evidence type="ECO:0000313" key="4">
    <source>
        <dbReference type="EMBL" id="KAG1308184.1"/>
    </source>
</evidence>
<evidence type="ECO:0008006" key="6">
    <source>
        <dbReference type="Google" id="ProtNLM"/>
    </source>
</evidence>
<reference evidence="4" key="1">
    <citation type="journal article" date="2020" name="Microb. Genom.">
        <title>Genetic diversity of clinical and environmental Mucorales isolates obtained from an investigation of mucormycosis cases among solid organ transplant recipients.</title>
        <authorList>
            <person name="Nguyen M.H."/>
            <person name="Kaul D."/>
            <person name="Muto C."/>
            <person name="Cheng S.J."/>
            <person name="Richter R.A."/>
            <person name="Bruno V.M."/>
            <person name="Liu G."/>
            <person name="Beyhan S."/>
            <person name="Sundermann A.J."/>
            <person name="Mounaud S."/>
            <person name="Pasculle A.W."/>
            <person name="Nierman W.C."/>
            <person name="Driscoll E."/>
            <person name="Cumbie R."/>
            <person name="Clancy C.J."/>
            <person name="Dupont C.L."/>
        </authorList>
    </citation>
    <scope>NUCLEOTIDE SEQUENCE</scope>
    <source>
        <strain evidence="4">GL11</strain>
    </source>
</reference>
<feature type="region of interest" description="Disordered" evidence="1">
    <location>
        <begin position="536"/>
        <end position="558"/>
    </location>
</feature>
<evidence type="ECO:0000256" key="1">
    <source>
        <dbReference type="SAM" id="MobiDB-lite"/>
    </source>
</evidence>
<keyword evidence="5" id="KW-1185">Reference proteome</keyword>
<sequence>MSHLRRIEELIDSFHESTLENGPSAKNMGDTKEIAVELGSEIMNYVASKDIDYVCSLLFNSEKGIIRFLRSFAVSRDYNIMSAQANILGFLATFIKKAKSSLQIYAIDLEACCIQVATIGSARARIAAIDVLIAMLDTRVSQLDVSVMKISDLYRRFSDMYTLPPTRISASVKAKVIELLGTIARFYPNALKEHDPYSLKRWCLDSLEHILANKTNENAFIPGAINCLNSILFFKACNLIEPESTDSDRLFNILLKLIYLPSDASRYSDTIAALELFATHTYLFKNLILPNCEKLHRDLQTCSTHQNRLLFKYGTFAYDKFLITLADILCKNIDGLREKALFLFFVDNFMEALELGDDLEHFYRTSTAIRGIGYFSKACALIMSKDEMDKLCKELVKKSSWFYSDMNSDQYEYLRHLPSFLRAYSSFAGQLDYVSVELMSSLYHMCDIFILNFVRMSGYHRAQGMVAITNLLEMLYQKGESVLRKFLNNFFAKALLYTCTDIEVLGKGIRHAYSDLLYFWETLLTKRQDYKPFLSMASSQPEDNTEDQTEYNLGNEDNLSMDNSSEINHIPSSTLLQILYDTFMSSVIQMVGMFNLKLKNSDGEEGSDEDETSLKIVTSTLYPVNQKDFVLFQNFVEFWCMLMKKLENERLSDWTYILGTLLIDQSVRHPLVSGFYKMISEILISAEKRHMFDVCKNYYAEQNLMLESGKQIKPDNYASYMMFREFVKEVWHKLQQFTDDLLASCLRLVLAYPIAFFDSSELIAPLEKALHLGITFNSLAVIAMNILDKFLDPNSEHKIDDNFLSRILPCINEYLLIGVISSNENESDSGLSNLKKKPYKVPTAAQRRLEAVHKSPTESELGVTASEYSSLQELQLRMMRFLGRLGGKNKQLLMKQEGSEQNDDMLAWDPEKRLKIYLPFQNTKVDIYLDEFLPRICELAESSPDRQVKVAACELLHSLIIFMIGNSALKVKDTKESRESNYHKFYLRLFPIMLRLAIDPDQVARDMYRLLNSQVIHWFTNNAHYENPETTALLQACLKAACNSDASLRDYGAECIQEFVKWSIKQTSRSTDGAQNIKSLLKRLYNLMSHPSAIQRFGAALVFNRIYRLFREEATLVNEYTIELLGQLLLSLKLAHSDHPSIGTKDQAVEAISHIKRIIRKKISLFLETSPIRRPFIGSGEMKDLPSVVLWTFCESAKPQRTYAKTCINFFTEFVTMLPGVKSRKQWLTNNMDKDHSFLTDIFETDRLKPPSVLDSKVKMMTSYTSWISQMQVTIDGYIWLIERDIIDHMDLLTQPSSMLLDALSYYIRNTPQDALEEELEESLIEKSRIHSLYCHISVRIVYFFDLLFRSAEKGFDCYRYINNNTSDVLLHPKFTNLVANILVLPKKMSEKIEANHDYAITNSSISEIFAIAKHFILTAKENAALALVDKIVESTAQMILSKGISLVTNMEPNQGRLSPVDMAETTNAIKFMQSINLLDLICQKAHQVDEKHPETVNNYCETLFDQFLELCNTTSEPLWIKLFGEMVNIALNQPGIAAKKALNLLGFSGTRQGLSDVEKLSILQKYGVYIFDCIAYNFPAFATVFISNISQSLVADYLLIILGYFKENRISHRKAVASITDYFIEYPLLLNEMVSKWKTQEQMLNLIECLKLLFGADPGIISRSRGKPIVKLLYEAFLQFLDKAHSHSVISASLDLIPVYITMEESFLDQMSRRLFNSVISQFPAKSADIPKGSNLYNNYIAILDKLLNIMATFKSVLIFKLLKGVFVQEENHIYEQVIRESIAKFAKNLGLSSFLEVAQSCFDQYKDSSIMITHRQNLIKLIIFMLPLVDIKHVSAFYEKNITFIMDAIMRPPLQRGYAEQLIVDLKERASCFKLMQISFLL</sequence>
<evidence type="ECO:0000313" key="5">
    <source>
        <dbReference type="Proteomes" id="UP000716291"/>
    </source>
</evidence>
<evidence type="ECO:0000259" key="2">
    <source>
        <dbReference type="Pfam" id="PF20500"/>
    </source>
</evidence>
<dbReference type="Gene3D" id="1.25.10.10">
    <property type="entry name" value="Leucine-rich Repeat Variant"/>
    <property type="match status" value="1"/>
</dbReference>
<name>A0A9P6X953_RHIOR</name>
<dbReference type="EMBL" id="JAANQT010000816">
    <property type="protein sequence ID" value="KAG1308184.1"/>
    <property type="molecule type" value="Genomic_DNA"/>
</dbReference>
<organism evidence="4 5">
    <name type="scientific">Rhizopus oryzae</name>
    <name type="common">Mucormycosis agent</name>
    <name type="synonym">Rhizopus arrhizus var. delemar</name>
    <dbReference type="NCBI Taxonomy" id="64495"/>
    <lineage>
        <taxon>Eukaryota</taxon>
        <taxon>Fungi</taxon>
        <taxon>Fungi incertae sedis</taxon>
        <taxon>Mucoromycota</taxon>
        <taxon>Mucoromycotina</taxon>
        <taxon>Mucoromycetes</taxon>
        <taxon>Mucorales</taxon>
        <taxon>Mucorineae</taxon>
        <taxon>Rhizopodaceae</taxon>
        <taxon>Rhizopus</taxon>
    </lineage>
</organism>
<dbReference type="Pfam" id="PF20500">
    <property type="entry name" value="DNA-PKcs_N"/>
    <property type="match status" value="1"/>
</dbReference>
<dbReference type="SUPFAM" id="SSF48371">
    <property type="entry name" value="ARM repeat"/>
    <property type="match status" value="1"/>
</dbReference>
<dbReference type="Proteomes" id="UP000716291">
    <property type="component" value="Unassembled WGS sequence"/>
</dbReference>
<accession>A0A9P6X953</accession>
<comment type="caution">
    <text evidence="4">The sequence shown here is derived from an EMBL/GenBank/DDBJ whole genome shotgun (WGS) entry which is preliminary data.</text>
</comment>
<proteinExistence type="predicted"/>
<dbReference type="InterPro" id="IPR046803">
    <property type="entry name" value="DNAPKcs_CC1-2"/>
</dbReference>
<feature type="domain" description="DNA-PKcs N-terminal" evidence="2">
    <location>
        <begin position="53"/>
        <end position="884"/>
    </location>
</feature>
<protein>
    <recommendedName>
        <fullName evidence="6">DNA-dependent protein kinase catalytic subunit</fullName>
    </recommendedName>
</protein>
<feature type="domain" description="DNA-dependent protein kinase catalytic subunit CC1/2" evidence="3">
    <location>
        <begin position="1640"/>
        <end position="1759"/>
    </location>
</feature>
<dbReference type="Pfam" id="PF20502">
    <property type="entry name" value="DNAPKcs_CC1-2"/>
    <property type="match status" value="2"/>
</dbReference>
<feature type="domain" description="DNA-dependent protein kinase catalytic subunit CC1/2" evidence="3">
    <location>
        <begin position="983"/>
        <end position="1486"/>
    </location>
</feature>
<gene>
    <name evidence="4" type="ORF">G6F64_006235</name>
</gene>
<dbReference type="InterPro" id="IPR011989">
    <property type="entry name" value="ARM-like"/>
</dbReference>
<dbReference type="InterPro" id="IPR016024">
    <property type="entry name" value="ARM-type_fold"/>
</dbReference>
<evidence type="ECO:0000259" key="3">
    <source>
        <dbReference type="Pfam" id="PF20502"/>
    </source>
</evidence>